<dbReference type="RefSeq" id="WP_127611082.1">
    <property type="nucleotide sequence ID" value="NZ_RXOL01000001.1"/>
</dbReference>
<comment type="caution">
    <text evidence="2">The sequence shown here is derived from an EMBL/GenBank/DDBJ whole genome shotgun (WGS) entry which is preliminary data.</text>
</comment>
<gene>
    <name evidence="2" type="ORF">EKN06_01315</name>
</gene>
<evidence type="ECO:0000313" key="3">
    <source>
        <dbReference type="Proteomes" id="UP000283003"/>
    </source>
</evidence>
<dbReference type="AlphaFoldDB" id="A0A437GZU6"/>
<name>A0A437GZU6_9SPHN</name>
<protein>
    <submittedName>
        <fullName evidence="2">Uncharacterized protein</fullName>
    </submittedName>
</protein>
<dbReference type="EMBL" id="RXOL01000001">
    <property type="protein sequence ID" value="RVQ68896.1"/>
    <property type="molecule type" value="Genomic_DNA"/>
</dbReference>
<dbReference type="Proteomes" id="UP000283003">
    <property type="component" value="Unassembled WGS sequence"/>
</dbReference>
<feature type="compositionally biased region" description="Acidic residues" evidence="1">
    <location>
        <begin position="107"/>
        <end position="117"/>
    </location>
</feature>
<dbReference type="OrthoDB" id="7433370at2"/>
<sequence>MTRMTLAGAMLVGALALTGCDDAQPGLEDEVRAEKVVSCKDAIGRFAPTDRKKDQLCECTTAKLAAEELTVADLSGAKRDRAMEQLRWCLQQVGLMAPAKRAAPELPADESEPEADLDAVPKAVQTDTEAEVVAE</sequence>
<dbReference type="PROSITE" id="PS51257">
    <property type="entry name" value="PROKAR_LIPOPROTEIN"/>
    <property type="match status" value="1"/>
</dbReference>
<reference evidence="2 3" key="1">
    <citation type="submission" date="2018-12" db="EMBL/GenBank/DDBJ databases">
        <title>Croceicoccus ponticola sp. nov., a lipolytic bacterium isolated from seawater.</title>
        <authorList>
            <person name="Yoon J.-H."/>
        </authorList>
    </citation>
    <scope>NUCLEOTIDE SEQUENCE [LARGE SCALE GENOMIC DNA]</scope>
    <source>
        <strain evidence="2 3">GM-16</strain>
    </source>
</reference>
<evidence type="ECO:0000256" key="1">
    <source>
        <dbReference type="SAM" id="MobiDB-lite"/>
    </source>
</evidence>
<organism evidence="2 3">
    <name type="scientific">Croceicoccus ponticola</name>
    <dbReference type="NCBI Taxonomy" id="2217664"/>
    <lineage>
        <taxon>Bacteria</taxon>
        <taxon>Pseudomonadati</taxon>
        <taxon>Pseudomonadota</taxon>
        <taxon>Alphaproteobacteria</taxon>
        <taxon>Sphingomonadales</taxon>
        <taxon>Erythrobacteraceae</taxon>
        <taxon>Croceicoccus</taxon>
    </lineage>
</organism>
<accession>A0A437GZU6</accession>
<keyword evidence="3" id="KW-1185">Reference proteome</keyword>
<feature type="region of interest" description="Disordered" evidence="1">
    <location>
        <begin position="100"/>
        <end position="135"/>
    </location>
</feature>
<evidence type="ECO:0000313" key="2">
    <source>
        <dbReference type="EMBL" id="RVQ68896.1"/>
    </source>
</evidence>
<proteinExistence type="predicted"/>